<keyword evidence="2" id="KW-0808">Transferase</keyword>
<proteinExistence type="predicted"/>
<dbReference type="Proteomes" id="UP001152797">
    <property type="component" value="Unassembled WGS sequence"/>
</dbReference>
<evidence type="ECO:0000259" key="4">
    <source>
        <dbReference type="Pfam" id="PF10162"/>
    </source>
</evidence>
<keyword evidence="7" id="KW-1185">Reference proteome</keyword>
<dbReference type="InterPro" id="IPR052387">
    <property type="entry name" value="Fibrocystin"/>
</dbReference>
<evidence type="ECO:0000313" key="6">
    <source>
        <dbReference type="EMBL" id="CAL4766888.1"/>
    </source>
</evidence>
<dbReference type="EMBL" id="CAMXCT020000498">
    <property type="protein sequence ID" value="CAL1132951.1"/>
    <property type="molecule type" value="Genomic_DNA"/>
</dbReference>
<evidence type="ECO:0000256" key="1">
    <source>
        <dbReference type="ARBA" id="ARBA00022676"/>
    </source>
</evidence>
<reference evidence="5" key="1">
    <citation type="submission" date="2022-10" db="EMBL/GenBank/DDBJ databases">
        <authorList>
            <person name="Chen Y."/>
            <person name="Dougan E. K."/>
            <person name="Chan C."/>
            <person name="Rhodes N."/>
            <person name="Thang M."/>
        </authorList>
    </citation>
    <scope>NUCLEOTIDE SEQUENCE</scope>
</reference>
<dbReference type="GO" id="GO:0016020">
    <property type="term" value="C:membrane"/>
    <property type="evidence" value="ECO:0007669"/>
    <property type="project" value="InterPro"/>
</dbReference>
<protein>
    <submittedName>
        <fullName evidence="6">Fibrocystin-L (Polycystic kidney and hepatic disease 1-like protein 1) (PKHD1-like protein 1) (Protein D86)</fullName>
    </submittedName>
</protein>
<evidence type="ECO:0000313" key="5">
    <source>
        <dbReference type="EMBL" id="CAI3979576.1"/>
    </source>
</evidence>
<organism evidence="5">
    <name type="scientific">Cladocopium goreaui</name>
    <dbReference type="NCBI Taxonomy" id="2562237"/>
    <lineage>
        <taxon>Eukaryota</taxon>
        <taxon>Sar</taxon>
        <taxon>Alveolata</taxon>
        <taxon>Dinophyceae</taxon>
        <taxon>Suessiales</taxon>
        <taxon>Symbiodiniaceae</taxon>
        <taxon>Cladocopium</taxon>
    </lineage>
</organism>
<gene>
    <name evidence="5" type="ORF">C1SCF055_LOCUS7516</name>
</gene>
<dbReference type="EMBL" id="CAMXCT010000498">
    <property type="protein sequence ID" value="CAI3979576.1"/>
    <property type="molecule type" value="Genomic_DNA"/>
</dbReference>
<keyword evidence="3" id="KW-0732">Signal</keyword>
<dbReference type="InterPro" id="IPR008630">
    <property type="entry name" value="Glyco_trans_34"/>
</dbReference>
<name>A0A9P1BU91_9DINO</name>
<reference evidence="6 7" key="2">
    <citation type="submission" date="2024-05" db="EMBL/GenBank/DDBJ databases">
        <authorList>
            <person name="Chen Y."/>
            <person name="Shah S."/>
            <person name="Dougan E. K."/>
            <person name="Thang M."/>
            <person name="Chan C."/>
        </authorList>
    </citation>
    <scope>NUCLEOTIDE SEQUENCE [LARGE SCALE GENOMIC DNA]</scope>
</reference>
<evidence type="ECO:0000313" key="7">
    <source>
        <dbReference type="Proteomes" id="UP001152797"/>
    </source>
</evidence>
<comment type="caution">
    <text evidence="5">The sequence shown here is derived from an EMBL/GenBank/DDBJ whole genome shotgun (WGS) entry which is preliminary data.</text>
</comment>
<evidence type="ECO:0000256" key="2">
    <source>
        <dbReference type="ARBA" id="ARBA00022679"/>
    </source>
</evidence>
<dbReference type="PANTHER" id="PTHR46769:SF2">
    <property type="entry name" value="FIBROCYSTIN-L ISOFORM 2 PRECURSOR-RELATED"/>
    <property type="match status" value="1"/>
</dbReference>
<dbReference type="AlphaFoldDB" id="A0A9P1BU91"/>
<dbReference type="Pfam" id="PF05637">
    <property type="entry name" value="Glyco_transf_34"/>
    <property type="match status" value="1"/>
</dbReference>
<dbReference type="Pfam" id="PF10162">
    <property type="entry name" value="G8"/>
    <property type="match status" value="1"/>
</dbReference>
<sequence>MEFVPWDTEKNKKTPLWTGDYTNADHLSCATTFDQLFDWMDLKKSMALWLRASMYKKEKVLQIHWEKIRPLQHALTNLISLHDLTTSRDCILGMMAIRFFYLVIQGASYRDEALMNETALAIDWYYMVAKFKWSLLLKTGWAPIFFQSWALVGTDMHLRHPDKIWTDCTELPGVGRVYSSREMQEMEPAETMAYWEKLVKVLDSVSEEDAHRCPLAYAHVASVLAFSQVDEDTADFSFSGSLLDAAQQMLRRYQEKNNYTLANLMLSKWEFFKISAELATRVDDKDGRSTLGSCGLLWCKEELTPNPRTCECEIVFTQDFRNSTFCLFVVDNRRRSSLRNITSILNARYWTLSYGINWAYAQDHGYEIDYVQPDPVHHYPDRKIGWAKVKVIHDALRERGPERCNFGVSLDSDAFIRTSESLSAIVEDYGMHEDKQILFSQEYHMEEGLRKDQQDFINGGFFIVRNSPEGLKILDDWYNVPETHEDMAHLKKENPQGLNLCWDRKMQPKYADVPRSGLPWVLREDCLLGGTEAVSIKSRSITVPPGKRLVIDLQSQLHIETQLLRLDGELWVGCVEDAFEGDFQLQLSGPDELHDTFDYSRAGLPDFPPLALSRVLFVSNTGRLELHGRPKLSWTYLAASAAAGTRRIRLEHPTAWQRGDEILMAPTGAASTFETHRIAKVLTSSDLLLQTPLSTDHLGAFRGAGRRLNGAVALLGRNLRISGEKSRGFGGYRRAG</sequence>
<dbReference type="OrthoDB" id="120976at2759"/>
<evidence type="ECO:0000256" key="3">
    <source>
        <dbReference type="ARBA" id="ARBA00022729"/>
    </source>
</evidence>
<keyword evidence="1" id="KW-0328">Glycosyltransferase</keyword>
<dbReference type="InterPro" id="IPR019316">
    <property type="entry name" value="G8_domain"/>
</dbReference>
<dbReference type="PANTHER" id="PTHR46769">
    <property type="entry name" value="POLYCYSTIC KIDNEY AND HEPATIC DISEASE 1 (AUTOSOMAL RECESSIVE)-LIKE 1"/>
    <property type="match status" value="1"/>
</dbReference>
<feature type="domain" description="G8" evidence="4">
    <location>
        <begin position="535"/>
        <end position="638"/>
    </location>
</feature>
<accession>A0A9P1BU91</accession>
<dbReference type="GO" id="GO:0016757">
    <property type="term" value="F:glycosyltransferase activity"/>
    <property type="evidence" value="ECO:0007669"/>
    <property type="project" value="UniProtKB-KW"/>
</dbReference>
<dbReference type="EMBL" id="CAMXCT030000498">
    <property type="protein sequence ID" value="CAL4766888.1"/>
    <property type="molecule type" value="Genomic_DNA"/>
</dbReference>